<protein>
    <submittedName>
        <fullName evidence="9">Uncharacterized protein</fullName>
    </submittedName>
</protein>
<evidence type="ECO:0000256" key="1">
    <source>
        <dbReference type="ARBA" id="ARBA00003051"/>
    </source>
</evidence>
<evidence type="ECO:0000256" key="3">
    <source>
        <dbReference type="ARBA" id="ARBA00022490"/>
    </source>
</evidence>
<reference evidence="9 10" key="1">
    <citation type="submission" date="2023-11" db="EMBL/GenBank/DDBJ databases">
        <title>Dfirmibasis_genome.</title>
        <authorList>
            <person name="Edelbroek B."/>
            <person name="Kjellin J."/>
            <person name="Jerlstrom-Hultqvist J."/>
            <person name="Soderbom F."/>
        </authorList>
    </citation>
    <scope>NUCLEOTIDE SEQUENCE [LARGE SCALE GENOMIC DNA]</scope>
    <source>
        <strain evidence="9 10">TNS-C-14</strain>
    </source>
</reference>
<evidence type="ECO:0000256" key="4">
    <source>
        <dbReference type="ARBA" id="ARBA00022723"/>
    </source>
</evidence>
<dbReference type="GO" id="GO:0008270">
    <property type="term" value="F:zinc ion binding"/>
    <property type="evidence" value="ECO:0007669"/>
    <property type="project" value="UniProtKB-KW"/>
</dbReference>
<keyword evidence="4" id="KW-0479">Metal-binding</keyword>
<evidence type="ECO:0000256" key="7">
    <source>
        <dbReference type="ARBA" id="ARBA00022833"/>
    </source>
</evidence>
<dbReference type="Gene3D" id="1.20.5.340">
    <property type="match status" value="1"/>
</dbReference>
<proteinExistence type="predicted"/>
<dbReference type="GO" id="GO:0005737">
    <property type="term" value="C:cytoplasm"/>
    <property type="evidence" value="ECO:0007669"/>
    <property type="project" value="UniProtKB-SubCell"/>
</dbReference>
<feature type="coiled-coil region" evidence="8">
    <location>
        <begin position="238"/>
        <end position="272"/>
    </location>
</feature>
<evidence type="ECO:0000256" key="5">
    <source>
        <dbReference type="ARBA" id="ARBA00022737"/>
    </source>
</evidence>
<keyword evidence="5" id="KW-0677">Repeat</keyword>
<dbReference type="InterPro" id="IPR013083">
    <property type="entry name" value="Znf_RING/FYVE/PHD"/>
</dbReference>
<keyword evidence="6" id="KW-0863">Zinc-finger</keyword>
<dbReference type="EMBL" id="JAVFKY010000001">
    <property type="protein sequence ID" value="KAK5582454.1"/>
    <property type="molecule type" value="Genomic_DNA"/>
</dbReference>
<dbReference type="Gene3D" id="3.30.40.10">
    <property type="entry name" value="Zinc/RING finger domain, C3HC4 (zinc finger)"/>
    <property type="match status" value="1"/>
</dbReference>
<comment type="subcellular location">
    <subcellularLocation>
        <location evidence="2">Cytoplasm</location>
    </subcellularLocation>
</comment>
<dbReference type="AlphaFoldDB" id="A0AAN7YS20"/>
<dbReference type="PANTHER" id="PTHR10131">
    <property type="entry name" value="TNF RECEPTOR ASSOCIATED FACTOR"/>
    <property type="match status" value="1"/>
</dbReference>
<evidence type="ECO:0000256" key="8">
    <source>
        <dbReference type="SAM" id="Coils"/>
    </source>
</evidence>
<sequence length="405" mass="46601">MVRNSEITLEQIFKEGRINLDNDDFNCLICSFPLFDGLQCKRGHGACKSCWIKIVGENGKKECHSCRIPIKSLDDLSKNLYLEKEIFKQKVICLNNGREKFGNTMVIKSDGGCKRQDITIEGLLHHIRNECGYLLIDCKYSKDCKYYKQTSLEQHQNECQFMSIHCPGLCGKKDTRLSINKHLETPSSCKPLISSNLENKNNNNNNSEFIKELYKYTNEMTKINQNQLKVIKDNESEIRTLKSRLDKSSSMIGELEDELGQLKERFSTFESLIDRLDGSVTNRSGSIIIHGWKKKLKSLDVGDIIVEENFCIGSNMYYLRVYPYGTSFTNSHSVSVVLGRVDDDEKRMDIDLKVQIKDYDVKKKISLSYLPGDYCRGIGQLIPTHQTEKDSKFILYFKVDLKPKI</sequence>
<gene>
    <name evidence="9" type="ORF">RB653_004039</name>
</gene>
<comment type="caution">
    <text evidence="9">The sequence shown here is derived from an EMBL/GenBank/DDBJ whole genome shotgun (WGS) entry which is preliminary data.</text>
</comment>
<keyword evidence="10" id="KW-1185">Reference proteome</keyword>
<dbReference type="SUPFAM" id="SSF49599">
    <property type="entry name" value="TRAF domain-like"/>
    <property type="match status" value="1"/>
</dbReference>
<evidence type="ECO:0000313" key="9">
    <source>
        <dbReference type="EMBL" id="KAK5582454.1"/>
    </source>
</evidence>
<dbReference type="PANTHER" id="PTHR10131:SF156">
    <property type="entry name" value="RING-TYPE DOMAIN-CONTAINING PROTEIN-RELATED"/>
    <property type="match status" value="1"/>
</dbReference>
<evidence type="ECO:0000313" key="10">
    <source>
        <dbReference type="Proteomes" id="UP001344447"/>
    </source>
</evidence>
<dbReference type="SUPFAM" id="SSF57850">
    <property type="entry name" value="RING/U-box"/>
    <property type="match status" value="1"/>
</dbReference>
<name>A0AAN7YS20_9MYCE</name>
<keyword evidence="7" id="KW-0862">Zinc</keyword>
<evidence type="ECO:0000256" key="2">
    <source>
        <dbReference type="ARBA" id="ARBA00004496"/>
    </source>
</evidence>
<keyword evidence="8" id="KW-0175">Coiled coil</keyword>
<dbReference type="Proteomes" id="UP001344447">
    <property type="component" value="Unassembled WGS sequence"/>
</dbReference>
<accession>A0AAN7YS20</accession>
<comment type="function">
    <text evidence="1">Probable adapter protein and signal transducer that links members of the tumor necrosis factor receptor family to different signaling pathways by association with the receptor cytoplasmic domain and kinases.</text>
</comment>
<organism evidence="9 10">
    <name type="scientific">Dictyostelium firmibasis</name>
    <dbReference type="NCBI Taxonomy" id="79012"/>
    <lineage>
        <taxon>Eukaryota</taxon>
        <taxon>Amoebozoa</taxon>
        <taxon>Evosea</taxon>
        <taxon>Eumycetozoa</taxon>
        <taxon>Dictyostelia</taxon>
        <taxon>Dictyosteliales</taxon>
        <taxon>Dictyosteliaceae</taxon>
        <taxon>Dictyostelium</taxon>
    </lineage>
</organism>
<keyword evidence="3" id="KW-0963">Cytoplasm</keyword>
<evidence type="ECO:0000256" key="6">
    <source>
        <dbReference type="ARBA" id="ARBA00022771"/>
    </source>
</evidence>